<sequence>MWNWQGDARGRRYGSMAAVELFGSIKQISAPVSDPSISRASDYSTFCSETAGSSQGPRSEVDPHFLDQESIGGGLGMFLRRLSRPSNLKALNWTERELKERDAMWRWCEVKRVVRPVSHPFHQKLCYRRPKADAFNQNQTPNVRLPQELIDAIVDEFDITFRDETVSLAYPDRETLRSCALVAHAFVRPSQKKLFATVDLISGLYLYNNPPDERIRQFAKLLSSKPHITHYVQNLSLSYRSARSHSVDHILSSLPKLKKLCLYAQGRYPLPQPRDAFLQAFSTTSLRRLELRNHKFTDASELDSILGNSVGLKELMLYKIQFVNDLSRASTTERSRVVLHTLEVFDMQENHVEAVITAFTAVDVTHIHSISCDRYHIPLLQVNALSMRELSLAVKWHGVRGFGTLASLKALKRFSITITTVGTLSLFWSAIDSSVAEIGTGLEAIHMEIYILHFPGGEYETELRRHMPILDAKGVLSISVLRGMPAIEVFPWT</sequence>
<reference evidence="1" key="1">
    <citation type="submission" date="2023-03" db="EMBL/GenBank/DDBJ databases">
        <title>Massive genome expansion in bonnet fungi (Mycena s.s.) driven by repeated elements and novel gene families across ecological guilds.</title>
        <authorList>
            <consortium name="Lawrence Berkeley National Laboratory"/>
            <person name="Harder C.B."/>
            <person name="Miyauchi S."/>
            <person name="Viragh M."/>
            <person name="Kuo A."/>
            <person name="Thoen E."/>
            <person name="Andreopoulos B."/>
            <person name="Lu D."/>
            <person name="Skrede I."/>
            <person name="Drula E."/>
            <person name="Henrissat B."/>
            <person name="Morin E."/>
            <person name="Kohler A."/>
            <person name="Barry K."/>
            <person name="LaButti K."/>
            <person name="Morin E."/>
            <person name="Salamov A."/>
            <person name="Lipzen A."/>
            <person name="Mereny Z."/>
            <person name="Hegedus B."/>
            <person name="Baldrian P."/>
            <person name="Stursova M."/>
            <person name="Weitz H."/>
            <person name="Taylor A."/>
            <person name="Grigoriev I.V."/>
            <person name="Nagy L.G."/>
            <person name="Martin F."/>
            <person name="Kauserud H."/>
        </authorList>
    </citation>
    <scope>NUCLEOTIDE SEQUENCE</scope>
    <source>
        <strain evidence="1">CBHHK188m</strain>
    </source>
</reference>
<organism evidence="1 2">
    <name type="scientific">Mycena maculata</name>
    <dbReference type="NCBI Taxonomy" id="230809"/>
    <lineage>
        <taxon>Eukaryota</taxon>
        <taxon>Fungi</taxon>
        <taxon>Dikarya</taxon>
        <taxon>Basidiomycota</taxon>
        <taxon>Agaricomycotina</taxon>
        <taxon>Agaricomycetes</taxon>
        <taxon>Agaricomycetidae</taxon>
        <taxon>Agaricales</taxon>
        <taxon>Marasmiineae</taxon>
        <taxon>Mycenaceae</taxon>
        <taxon>Mycena</taxon>
    </lineage>
</organism>
<dbReference type="Proteomes" id="UP001215280">
    <property type="component" value="Unassembled WGS sequence"/>
</dbReference>
<evidence type="ECO:0008006" key="3">
    <source>
        <dbReference type="Google" id="ProtNLM"/>
    </source>
</evidence>
<dbReference type="Gene3D" id="3.80.10.10">
    <property type="entry name" value="Ribonuclease Inhibitor"/>
    <property type="match status" value="1"/>
</dbReference>
<comment type="caution">
    <text evidence="1">The sequence shown here is derived from an EMBL/GenBank/DDBJ whole genome shotgun (WGS) entry which is preliminary data.</text>
</comment>
<name>A0AAD7JUT6_9AGAR</name>
<keyword evidence="2" id="KW-1185">Reference proteome</keyword>
<dbReference type="EMBL" id="JARJLG010000022">
    <property type="protein sequence ID" value="KAJ7770977.1"/>
    <property type="molecule type" value="Genomic_DNA"/>
</dbReference>
<dbReference type="InterPro" id="IPR032675">
    <property type="entry name" value="LRR_dom_sf"/>
</dbReference>
<evidence type="ECO:0000313" key="1">
    <source>
        <dbReference type="EMBL" id="KAJ7770977.1"/>
    </source>
</evidence>
<proteinExistence type="predicted"/>
<dbReference type="AlphaFoldDB" id="A0AAD7JUT6"/>
<accession>A0AAD7JUT6</accession>
<dbReference type="SUPFAM" id="SSF52058">
    <property type="entry name" value="L domain-like"/>
    <property type="match status" value="1"/>
</dbReference>
<gene>
    <name evidence="1" type="ORF">DFH07DRAFT_768381</name>
</gene>
<protein>
    <recommendedName>
        <fullName evidence="3">F-box domain-containing protein</fullName>
    </recommendedName>
</protein>
<evidence type="ECO:0000313" key="2">
    <source>
        <dbReference type="Proteomes" id="UP001215280"/>
    </source>
</evidence>